<accession>A0A8S5LFD6</accession>
<reference evidence="1" key="1">
    <citation type="journal article" date="2021" name="Proc. Natl. Acad. Sci. U.S.A.">
        <title>A Catalog of Tens of Thousands of Viruses from Human Metagenomes Reveals Hidden Associations with Chronic Diseases.</title>
        <authorList>
            <person name="Tisza M.J."/>
            <person name="Buck C.B."/>
        </authorList>
    </citation>
    <scope>NUCLEOTIDE SEQUENCE</scope>
    <source>
        <strain evidence="1">Ct3CA7</strain>
    </source>
</reference>
<name>A0A8S5LFD6_9CAUD</name>
<proteinExistence type="predicted"/>
<dbReference type="EMBL" id="BK014704">
    <property type="protein sequence ID" value="DAD68579.1"/>
    <property type="molecule type" value="Genomic_DNA"/>
</dbReference>
<organism evidence="1">
    <name type="scientific">Siphoviridae sp. ct3CA7</name>
    <dbReference type="NCBI Taxonomy" id="2823561"/>
    <lineage>
        <taxon>Viruses</taxon>
        <taxon>Duplodnaviria</taxon>
        <taxon>Heunggongvirae</taxon>
        <taxon>Uroviricota</taxon>
        <taxon>Caudoviricetes</taxon>
    </lineage>
</organism>
<evidence type="ECO:0000313" key="1">
    <source>
        <dbReference type="EMBL" id="DAD68579.1"/>
    </source>
</evidence>
<sequence>MAQNKTRIIMIETNNPETLEIKRKNNIPIKTINVRSGDYTVIRSIGEGASILRNDKRNTFSIEHAYIDDMIFINADEAEQMAWDLFAAAGELRKIEREHAAGKGE</sequence>
<protein>
    <submittedName>
        <fullName evidence="1">Uncharacterized protein</fullName>
    </submittedName>
</protein>